<comment type="caution">
    <text evidence="1">The sequence shown here is derived from an EMBL/GenBank/DDBJ whole genome shotgun (WGS) entry which is preliminary data.</text>
</comment>
<reference evidence="1 2" key="1">
    <citation type="submission" date="2020-07" db="EMBL/GenBank/DDBJ databases">
        <title>Comparative genomics of pyrophilous fungi reveals a link between fire events and developmental genes.</title>
        <authorList>
            <consortium name="DOE Joint Genome Institute"/>
            <person name="Steindorff A.S."/>
            <person name="Carver A."/>
            <person name="Calhoun S."/>
            <person name="Stillman K."/>
            <person name="Liu H."/>
            <person name="Lipzen A."/>
            <person name="Pangilinan J."/>
            <person name="Labutti K."/>
            <person name="Bruns T.D."/>
            <person name="Grigoriev I.V."/>
        </authorList>
    </citation>
    <scope>NUCLEOTIDE SEQUENCE [LARGE SCALE GENOMIC DNA]</scope>
    <source>
        <strain evidence="1 2">CBS 144469</strain>
    </source>
</reference>
<accession>A0A8H6H7Q5</accession>
<dbReference type="EMBL" id="JACGCI010000210">
    <property type="protein sequence ID" value="KAF6741969.1"/>
    <property type="molecule type" value="Genomic_DNA"/>
</dbReference>
<evidence type="ECO:0000313" key="2">
    <source>
        <dbReference type="Proteomes" id="UP000521943"/>
    </source>
</evidence>
<dbReference type="OrthoDB" id="2668963at2759"/>
<dbReference type="Proteomes" id="UP000521943">
    <property type="component" value="Unassembled WGS sequence"/>
</dbReference>
<evidence type="ECO:0008006" key="3">
    <source>
        <dbReference type="Google" id="ProtNLM"/>
    </source>
</evidence>
<sequence>MAYSETGKKITLSHGTLCKHVNGGTTIQEFNTEKSHLSPGETDVVIKVLLELASWGYPFSYLRLKEHVNQILRAQLGDKFPEKGVGVNWARRFRQKHADKLQI</sequence>
<evidence type="ECO:0000313" key="1">
    <source>
        <dbReference type="EMBL" id="KAF6741969.1"/>
    </source>
</evidence>
<proteinExistence type="predicted"/>
<dbReference type="AlphaFoldDB" id="A0A8H6H7Q5"/>
<gene>
    <name evidence="1" type="ORF">DFP72DRAFT_831871</name>
</gene>
<protein>
    <recommendedName>
        <fullName evidence="3">HTH CENPB-type domain-containing protein</fullName>
    </recommendedName>
</protein>
<organism evidence="1 2">
    <name type="scientific">Ephemerocybe angulata</name>
    <dbReference type="NCBI Taxonomy" id="980116"/>
    <lineage>
        <taxon>Eukaryota</taxon>
        <taxon>Fungi</taxon>
        <taxon>Dikarya</taxon>
        <taxon>Basidiomycota</taxon>
        <taxon>Agaricomycotina</taxon>
        <taxon>Agaricomycetes</taxon>
        <taxon>Agaricomycetidae</taxon>
        <taxon>Agaricales</taxon>
        <taxon>Agaricineae</taxon>
        <taxon>Psathyrellaceae</taxon>
        <taxon>Ephemerocybe</taxon>
    </lineage>
</organism>
<keyword evidence="2" id="KW-1185">Reference proteome</keyword>
<name>A0A8H6H7Q5_9AGAR</name>